<gene>
    <name evidence="2" type="ORF">KCU98_g13375</name>
</gene>
<keyword evidence="3" id="KW-1185">Reference proteome</keyword>
<reference evidence="2" key="2">
    <citation type="submission" date="2021-08" db="EMBL/GenBank/DDBJ databases">
        <authorList>
            <person name="Gostincar C."/>
            <person name="Sun X."/>
            <person name="Song Z."/>
            <person name="Gunde-Cimerman N."/>
        </authorList>
    </citation>
    <scope>NUCLEOTIDE SEQUENCE</scope>
    <source>
        <strain evidence="2">EXF-9298</strain>
    </source>
</reference>
<organism evidence="2 3">
    <name type="scientific">Aureobasidium melanogenum</name>
    <name type="common">Aureobasidium pullulans var. melanogenum</name>
    <dbReference type="NCBI Taxonomy" id="46634"/>
    <lineage>
        <taxon>Eukaryota</taxon>
        <taxon>Fungi</taxon>
        <taxon>Dikarya</taxon>
        <taxon>Ascomycota</taxon>
        <taxon>Pezizomycotina</taxon>
        <taxon>Dothideomycetes</taxon>
        <taxon>Dothideomycetidae</taxon>
        <taxon>Dothideales</taxon>
        <taxon>Saccotheciaceae</taxon>
        <taxon>Aureobasidium</taxon>
    </lineage>
</organism>
<evidence type="ECO:0000256" key="1">
    <source>
        <dbReference type="SAM" id="MobiDB-lite"/>
    </source>
</evidence>
<evidence type="ECO:0000313" key="2">
    <source>
        <dbReference type="EMBL" id="KAG9972236.1"/>
    </source>
</evidence>
<name>A0A9P8FFI9_AURME</name>
<feature type="non-terminal residue" evidence="2">
    <location>
        <position position="160"/>
    </location>
</feature>
<feature type="region of interest" description="Disordered" evidence="1">
    <location>
        <begin position="53"/>
        <end position="121"/>
    </location>
</feature>
<proteinExistence type="predicted"/>
<accession>A0A9P8FFI9</accession>
<evidence type="ECO:0000313" key="3">
    <source>
        <dbReference type="Proteomes" id="UP000729357"/>
    </source>
</evidence>
<comment type="caution">
    <text evidence="2">The sequence shown here is derived from an EMBL/GenBank/DDBJ whole genome shotgun (WGS) entry which is preliminary data.</text>
</comment>
<reference evidence="2" key="1">
    <citation type="journal article" date="2021" name="J Fungi (Basel)">
        <title>Virulence traits and population genomics of the black yeast Aureobasidium melanogenum.</title>
        <authorList>
            <person name="Cernosa A."/>
            <person name="Sun X."/>
            <person name="Gostincar C."/>
            <person name="Fang C."/>
            <person name="Gunde-Cimerman N."/>
            <person name="Song Z."/>
        </authorList>
    </citation>
    <scope>NUCLEOTIDE SEQUENCE</scope>
    <source>
        <strain evidence="2">EXF-9298</strain>
    </source>
</reference>
<sequence>MEPRPKSDSLFAALGEFYGGHTTALKQAPLDESQLTREDSANEFAAAKFDRPADIPGAYKSTGPAEVEGKPIYPSANVGPAPVEMDASSPIMAPKTPMSPQVDESPVLGRYAPNAYTNHGQSNLADEKCDLASFVHDHVSKNRLSRCESSDEQLERFDCE</sequence>
<protein>
    <submittedName>
        <fullName evidence="2">Uncharacterized protein</fullName>
    </submittedName>
</protein>
<dbReference type="Proteomes" id="UP000729357">
    <property type="component" value="Unassembled WGS sequence"/>
</dbReference>
<dbReference type="AlphaFoldDB" id="A0A9P8FFI9"/>
<dbReference type="EMBL" id="JAHFXS010002453">
    <property type="protein sequence ID" value="KAG9972236.1"/>
    <property type="molecule type" value="Genomic_DNA"/>
</dbReference>